<feature type="transmembrane region" description="Helical" evidence="7">
    <location>
        <begin position="301"/>
        <end position="321"/>
    </location>
</feature>
<accession>F6G179</accession>
<dbReference type="AlphaFoldDB" id="F6G179"/>
<feature type="transmembrane region" description="Helical" evidence="7">
    <location>
        <begin position="190"/>
        <end position="211"/>
    </location>
</feature>
<evidence type="ECO:0000313" key="10">
    <source>
        <dbReference type="EMBL" id="AEG68808.1"/>
    </source>
</evidence>
<dbReference type="SUPFAM" id="SSF161098">
    <property type="entry name" value="MetI-like"/>
    <property type="match status" value="1"/>
</dbReference>
<dbReference type="InterPro" id="IPR025966">
    <property type="entry name" value="OppC_N"/>
</dbReference>
<protein>
    <submittedName>
        <fullName evidence="10">Dipeptide ABC transporter permease</fullName>
    </submittedName>
</protein>
<name>F6G179_RALS8</name>
<organism evidence="10 11">
    <name type="scientific">Ralstonia solanacearum (strain Po82)</name>
    <dbReference type="NCBI Taxonomy" id="1031711"/>
    <lineage>
        <taxon>Bacteria</taxon>
        <taxon>Pseudomonadati</taxon>
        <taxon>Pseudomonadota</taxon>
        <taxon>Betaproteobacteria</taxon>
        <taxon>Burkholderiales</taxon>
        <taxon>Burkholderiaceae</taxon>
        <taxon>Ralstonia</taxon>
        <taxon>Ralstonia solanacearum species complex</taxon>
    </lineage>
</organism>
<keyword evidence="4 7" id="KW-0812">Transmembrane</keyword>
<keyword evidence="2 7" id="KW-0813">Transport</keyword>
<dbReference type="HOGENOM" id="CLU_028518_1_2_4"/>
<feature type="transmembrane region" description="Helical" evidence="7">
    <location>
        <begin position="263"/>
        <end position="289"/>
    </location>
</feature>
<feature type="domain" description="ABC transmembrane type-1" evidence="9">
    <location>
        <begin position="261"/>
        <end position="451"/>
    </location>
</feature>
<dbReference type="GO" id="GO:0005886">
    <property type="term" value="C:plasma membrane"/>
    <property type="evidence" value="ECO:0007669"/>
    <property type="project" value="UniProtKB-SubCell"/>
</dbReference>
<evidence type="ECO:0000313" key="11">
    <source>
        <dbReference type="Proteomes" id="UP000007953"/>
    </source>
</evidence>
<feature type="transmembrane region" description="Helical" evidence="7">
    <location>
        <begin position="430"/>
        <end position="451"/>
    </location>
</feature>
<evidence type="ECO:0000256" key="6">
    <source>
        <dbReference type="ARBA" id="ARBA00023136"/>
    </source>
</evidence>
<evidence type="ECO:0000256" key="3">
    <source>
        <dbReference type="ARBA" id="ARBA00022475"/>
    </source>
</evidence>
<keyword evidence="6 7" id="KW-0472">Membrane</keyword>
<feature type="region of interest" description="Disordered" evidence="8">
    <location>
        <begin position="58"/>
        <end position="82"/>
    </location>
</feature>
<proteinExistence type="inferred from homology"/>
<dbReference type="EMBL" id="CP002819">
    <property type="protein sequence ID" value="AEG68808.1"/>
    <property type="molecule type" value="Genomic_DNA"/>
</dbReference>
<dbReference type="GO" id="GO:0055085">
    <property type="term" value="P:transmembrane transport"/>
    <property type="evidence" value="ECO:0007669"/>
    <property type="project" value="InterPro"/>
</dbReference>
<dbReference type="InterPro" id="IPR035906">
    <property type="entry name" value="MetI-like_sf"/>
</dbReference>
<evidence type="ECO:0000256" key="1">
    <source>
        <dbReference type="ARBA" id="ARBA00004651"/>
    </source>
</evidence>
<dbReference type="Pfam" id="PF00528">
    <property type="entry name" value="BPD_transp_1"/>
    <property type="match status" value="1"/>
</dbReference>
<evidence type="ECO:0000256" key="7">
    <source>
        <dbReference type="RuleBase" id="RU363032"/>
    </source>
</evidence>
<gene>
    <name evidence="10" type="primary">dppC</name>
    <name evidence="10" type="ordered locus">RSPO_c01508</name>
</gene>
<feature type="region of interest" description="Disordered" evidence="8">
    <location>
        <begin position="95"/>
        <end position="175"/>
    </location>
</feature>
<dbReference type="PATRIC" id="fig|1031711.3.peg.1471"/>
<comment type="similarity">
    <text evidence="7">Belongs to the binding-protein-dependent transport system permease family.</text>
</comment>
<keyword evidence="3" id="KW-1003">Cell membrane</keyword>
<evidence type="ECO:0000256" key="8">
    <source>
        <dbReference type="SAM" id="MobiDB-lite"/>
    </source>
</evidence>
<dbReference type="Gene3D" id="1.10.3720.10">
    <property type="entry name" value="MetI-like"/>
    <property type="match status" value="1"/>
</dbReference>
<dbReference type="PANTHER" id="PTHR43386">
    <property type="entry name" value="OLIGOPEPTIDE TRANSPORT SYSTEM PERMEASE PROTEIN APPC"/>
    <property type="match status" value="1"/>
</dbReference>
<evidence type="ECO:0000256" key="5">
    <source>
        <dbReference type="ARBA" id="ARBA00022989"/>
    </source>
</evidence>
<dbReference type="KEGG" id="rsn:RSPO_c01508"/>
<dbReference type="InterPro" id="IPR050366">
    <property type="entry name" value="BP-dependent_transpt_permease"/>
</dbReference>
<dbReference type="Proteomes" id="UP000007953">
    <property type="component" value="Chromosome"/>
</dbReference>
<reference evidence="10 11" key="1">
    <citation type="journal article" date="2011" name="J. Bacteriol.">
        <title>Complete genome sequence of the plant pathogen Ralstonia solanacearum strain Po82.</title>
        <authorList>
            <person name="Xu J."/>
            <person name="Zheng H.J."/>
            <person name="Liu L."/>
            <person name="Pan Z.C."/>
            <person name="Prior P."/>
            <person name="Tang B."/>
            <person name="Xu J.S."/>
            <person name="Zhang H."/>
            <person name="Tian Q."/>
            <person name="Zhang L.Q."/>
            <person name="Feng J."/>
        </authorList>
    </citation>
    <scope>NUCLEOTIDE SEQUENCE [LARGE SCALE GENOMIC DNA]</scope>
    <source>
        <strain evidence="10 11">Po82</strain>
    </source>
</reference>
<sequence>MADGRRAAASAAAGAQPVAVQAVAGAAADLGRRARGAAAGFRQVRARQGAVANARGAGPCAAQHADPAGDGAGAGAGLDHRLRGGDREHLRVAGRGQADPGQHQCAGPPGDRLLPDRGGVPVRVAQPDRRHPVPPAGPARAHRGLRGGRGMNPTPHTTAPAATTAATAATAPRRQSPWRRVAADFVESKAAVFGLAVVVLLAAAALAAPWITPQNPYDLMQLDVLDARLAPGSPNGAGTFTYWLGTDGQGRDLYSGILYGLRISLGVGIGSATVAAVIGTLLGLIAAYAGGKVDSLIMRTVDLLLSFPSVLVAMMILAYLGKSITNVVMTLVLLEWAYYARTVRGQALVERRREYVEAARSLALPGWRIALGHILPNCLPPLIVVGTLQVARAITLEATLSFLGLGVPITEPSLGLLIANGYQYMLSGQYWISFYPGIALLLALVAINLVGDRLREVLNPRAHR</sequence>
<evidence type="ECO:0000256" key="2">
    <source>
        <dbReference type="ARBA" id="ARBA00022448"/>
    </source>
</evidence>
<dbReference type="PROSITE" id="PS50928">
    <property type="entry name" value="ABC_TM1"/>
    <property type="match status" value="1"/>
</dbReference>
<evidence type="ECO:0000259" key="9">
    <source>
        <dbReference type="PROSITE" id="PS50928"/>
    </source>
</evidence>
<keyword evidence="5 7" id="KW-1133">Transmembrane helix</keyword>
<comment type="subcellular location">
    <subcellularLocation>
        <location evidence="1 7">Cell membrane</location>
        <topology evidence="1 7">Multi-pass membrane protein</topology>
    </subcellularLocation>
</comment>
<dbReference type="Pfam" id="PF12911">
    <property type="entry name" value="OppC_N"/>
    <property type="match status" value="1"/>
</dbReference>
<dbReference type="CDD" id="cd06261">
    <property type="entry name" value="TM_PBP2"/>
    <property type="match status" value="1"/>
</dbReference>
<dbReference type="InterPro" id="IPR000515">
    <property type="entry name" value="MetI-like"/>
</dbReference>
<dbReference type="PANTHER" id="PTHR43386:SF26">
    <property type="entry name" value="ABC TRANSPORTER PERMEASE PROTEIN"/>
    <property type="match status" value="1"/>
</dbReference>
<evidence type="ECO:0000256" key="4">
    <source>
        <dbReference type="ARBA" id="ARBA00022692"/>
    </source>
</evidence>
<feature type="compositionally biased region" description="Low complexity" evidence="8">
    <location>
        <begin position="153"/>
        <end position="172"/>
    </location>
</feature>
<dbReference type="eggNOG" id="COG1173">
    <property type="taxonomic scope" value="Bacteria"/>
</dbReference>